<proteinExistence type="predicted"/>
<evidence type="ECO:0000313" key="2">
    <source>
        <dbReference type="EMBL" id="MBA8953385.1"/>
    </source>
</evidence>
<gene>
    <name evidence="2" type="ORF">HNR61_005035</name>
</gene>
<feature type="region of interest" description="Disordered" evidence="1">
    <location>
        <begin position="107"/>
        <end position="187"/>
    </location>
</feature>
<sequence length="276" mass="29991">MSPTRHRDAAPQARHQMLSLGAARLGDHVLARELAEAPLPGCVRGTSGDRRGYRCGRLETRPPGICRGRSRRTTPNAATVTRLTSRGHPVAVSGGPDALVRTGDLTHQARRRRAVHRPRQPPTGTAHGRWEGRPVIADGDARIWTPATDTPERLTSPPVPSTPRVPGTRSPAADGRLPGRGDGRPVLVTTDGQRMLRDLAGVVPGDMDMTAVPRWVAVPAVSASWSAPSWTDVRWRWSATGTAPCAWGTRRPISRPVSGFGEARDWPPPLWRLARW</sequence>
<accession>A0A7W3LSH2</accession>
<name>A0A7W3LSH2_ACTNM</name>
<dbReference type="EMBL" id="JACJIA010000006">
    <property type="protein sequence ID" value="MBA8953385.1"/>
    <property type="molecule type" value="Genomic_DNA"/>
</dbReference>
<keyword evidence="3" id="KW-1185">Reference proteome</keyword>
<evidence type="ECO:0000256" key="1">
    <source>
        <dbReference type="SAM" id="MobiDB-lite"/>
    </source>
</evidence>
<reference evidence="2 3" key="1">
    <citation type="submission" date="2020-08" db="EMBL/GenBank/DDBJ databases">
        <title>Genomic Encyclopedia of Type Strains, Phase IV (KMG-IV): sequencing the most valuable type-strain genomes for metagenomic binning, comparative biology and taxonomic classification.</title>
        <authorList>
            <person name="Goeker M."/>
        </authorList>
    </citation>
    <scope>NUCLEOTIDE SEQUENCE [LARGE SCALE GENOMIC DNA]</scope>
    <source>
        <strain evidence="2 3">DSM 44197</strain>
    </source>
</reference>
<dbReference type="AlphaFoldDB" id="A0A7W3LSH2"/>
<feature type="compositionally biased region" description="Basic residues" evidence="1">
    <location>
        <begin position="108"/>
        <end position="119"/>
    </location>
</feature>
<evidence type="ECO:0000313" key="3">
    <source>
        <dbReference type="Proteomes" id="UP000572680"/>
    </source>
</evidence>
<comment type="caution">
    <text evidence="2">The sequence shown here is derived from an EMBL/GenBank/DDBJ whole genome shotgun (WGS) entry which is preliminary data.</text>
</comment>
<organism evidence="2 3">
    <name type="scientific">Actinomadura namibiensis</name>
    <dbReference type="NCBI Taxonomy" id="182080"/>
    <lineage>
        <taxon>Bacteria</taxon>
        <taxon>Bacillati</taxon>
        <taxon>Actinomycetota</taxon>
        <taxon>Actinomycetes</taxon>
        <taxon>Streptosporangiales</taxon>
        <taxon>Thermomonosporaceae</taxon>
        <taxon>Actinomadura</taxon>
    </lineage>
</organism>
<protein>
    <submittedName>
        <fullName evidence="2">Uncharacterized protein</fullName>
    </submittedName>
</protein>
<dbReference type="Proteomes" id="UP000572680">
    <property type="component" value="Unassembled WGS sequence"/>
</dbReference>